<evidence type="ECO:0000256" key="2">
    <source>
        <dbReference type="ARBA" id="ARBA00005417"/>
    </source>
</evidence>
<keyword evidence="3" id="KW-0813">Transport</keyword>
<dbReference type="PROSITE" id="PS50893">
    <property type="entry name" value="ABC_TRANSPORTER_2"/>
    <property type="match status" value="2"/>
</dbReference>
<feature type="domain" description="ABC transporter" evidence="10">
    <location>
        <begin position="6"/>
        <end position="254"/>
    </location>
</feature>
<evidence type="ECO:0000259" key="10">
    <source>
        <dbReference type="PROSITE" id="PS50893"/>
    </source>
</evidence>
<keyword evidence="6" id="KW-0547">Nucleotide-binding</keyword>
<sequence length="483" mass="51254">MAAPLLHCQDLVIAAAADPDRPVVRGLSFSLRAGEVLGLIGESGAGKTTLGLAALGHLRPGLRHISGEMRFEGQDLLQMPEAARRRLRGQRICYVAQSAAASFNPGQTLLRQMTEPLRLAGLARAAISARLAPLLSALALPGAEVLARRYPHEMSGGQLQRAMIAMALLPGPALIVFDEPTTALDSETEADVLEAIRSAIRLTGVGALYISHDLELVTGLADRVLVLRHGSLIEEAPSLSLHRAPQSAYAKALLAARDIAAPARPQDPAPVLELCGLSLAHGAGPALFENLSFSLGRGETLALTGPSGSGKSSVMRAITGLLPPLTGEIRREGRRLPARLGQRSKADLAAIQIVHQLPDLALNPAQSVAMALARGLRLSRRAPDRVTLEALMRDVDLDPALLGRSPATLSGGQKQRVCIARALAAEPSILICDEPTAALDPLVAKEVLATLRRLQEERQMACLMITHDRQLVARFCHREVALG</sequence>
<accession>A0ABS8CMY7</accession>
<evidence type="ECO:0000313" key="11">
    <source>
        <dbReference type="EMBL" id="MCB5410751.1"/>
    </source>
</evidence>
<evidence type="ECO:0000256" key="8">
    <source>
        <dbReference type="ARBA" id="ARBA00022967"/>
    </source>
</evidence>
<dbReference type="InterPro" id="IPR003439">
    <property type="entry name" value="ABC_transporter-like_ATP-bd"/>
</dbReference>
<dbReference type="SMART" id="SM00382">
    <property type="entry name" value="AAA"/>
    <property type="match status" value="2"/>
</dbReference>
<dbReference type="InterPro" id="IPR017871">
    <property type="entry name" value="ABC_transporter-like_CS"/>
</dbReference>
<dbReference type="InterPro" id="IPR003593">
    <property type="entry name" value="AAA+_ATPase"/>
</dbReference>
<keyword evidence="9" id="KW-0472">Membrane</keyword>
<dbReference type="CDD" id="cd03257">
    <property type="entry name" value="ABC_NikE_OppD_transporters"/>
    <property type="match status" value="2"/>
</dbReference>
<keyword evidence="8" id="KW-1278">Translocase</keyword>
<dbReference type="InterPro" id="IPR050388">
    <property type="entry name" value="ABC_Ni/Peptide_Import"/>
</dbReference>
<dbReference type="PANTHER" id="PTHR43297">
    <property type="entry name" value="OLIGOPEPTIDE TRANSPORT ATP-BINDING PROTEIN APPD"/>
    <property type="match status" value="1"/>
</dbReference>
<name>A0ABS8CMY7_9RHOB</name>
<dbReference type="Gene3D" id="3.40.50.300">
    <property type="entry name" value="P-loop containing nucleotide triphosphate hydrolases"/>
    <property type="match status" value="2"/>
</dbReference>
<dbReference type="PANTHER" id="PTHR43297:SF14">
    <property type="entry name" value="ATPASE AAA-TYPE CORE DOMAIN-CONTAINING PROTEIN"/>
    <property type="match status" value="1"/>
</dbReference>
<reference evidence="11 12" key="1">
    <citation type="submission" date="2020-07" db="EMBL/GenBank/DDBJ databases">
        <title>Pseudogemmobacter sp. nov., isolated from poultry manure in Taiwan.</title>
        <authorList>
            <person name="Lin S.-Y."/>
            <person name="Tang Y.-S."/>
            <person name="Young C.-C."/>
        </authorList>
    </citation>
    <scope>NUCLEOTIDE SEQUENCE [LARGE SCALE GENOMIC DNA]</scope>
    <source>
        <strain evidence="11 12">CC-YST710</strain>
    </source>
</reference>
<dbReference type="Pfam" id="PF00005">
    <property type="entry name" value="ABC_tran"/>
    <property type="match status" value="2"/>
</dbReference>
<organism evidence="11 12">
    <name type="scientific">Pseudogemmobacter faecipullorum</name>
    <dbReference type="NCBI Taxonomy" id="2755041"/>
    <lineage>
        <taxon>Bacteria</taxon>
        <taxon>Pseudomonadati</taxon>
        <taxon>Pseudomonadota</taxon>
        <taxon>Alphaproteobacteria</taxon>
        <taxon>Rhodobacterales</taxon>
        <taxon>Paracoccaceae</taxon>
        <taxon>Pseudogemmobacter</taxon>
    </lineage>
</organism>
<evidence type="ECO:0000256" key="4">
    <source>
        <dbReference type="ARBA" id="ARBA00022475"/>
    </source>
</evidence>
<keyword evidence="7 11" id="KW-0067">ATP-binding</keyword>
<keyword evidence="4" id="KW-1003">Cell membrane</keyword>
<comment type="subcellular location">
    <subcellularLocation>
        <location evidence="1">Cell inner membrane</location>
        <topology evidence="1">Peripheral membrane protein</topology>
    </subcellularLocation>
</comment>
<dbReference type="Proteomes" id="UP001198571">
    <property type="component" value="Unassembled WGS sequence"/>
</dbReference>
<comment type="caution">
    <text evidence="11">The sequence shown here is derived from an EMBL/GenBank/DDBJ whole genome shotgun (WGS) entry which is preliminary data.</text>
</comment>
<evidence type="ECO:0000256" key="9">
    <source>
        <dbReference type="ARBA" id="ARBA00023136"/>
    </source>
</evidence>
<proteinExistence type="inferred from homology"/>
<evidence type="ECO:0000313" key="12">
    <source>
        <dbReference type="Proteomes" id="UP001198571"/>
    </source>
</evidence>
<dbReference type="InterPro" id="IPR027417">
    <property type="entry name" value="P-loop_NTPase"/>
</dbReference>
<feature type="domain" description="ABC transporter" evidence="10">
    <location>
        <begin position="272"/>
        <end position="483"/>
    </location>
</feature>
<evidence type="ECO:0000256" key="3">
    <source>
        <dbReference type="ARBA" id="ARBA00022448"/>
    </source>
</evidence>
<dbReference type="EMBL" id="JACDXX010000010">
    <property type="protein sequence ID" value="MCB5410751.1"/>
    <property type="molecule type" value="Genomic_DNA"/>
</dbReference>
<dbReference type="GO" id="GO:0005524">
    <property type="term" value="F:ATP binding"/>
    <property type="evidence" value="ECO:0007669"/>
    <property type="project" value="UniProtKB-KW"/>
</dbReference>
<comment type="similarity">
    <text evidence="2">Belongs to the ABC transporter superfamily.</text>
</comment>
<keyword evidence="12" id="KW-1185">Reference proteome</keyword>
<dbReference type="RefSeq" id="WP_226935924.1">
    <property type="nucleotide sequence ID" value="NZ_JACDXX010000010.1"/>
</dbReference>
<evidence type="ECO:0000256" key="5">
    <source>
        <dbReference type="ARBA" id="ARBA00022519"/>
    </source>
</evidence>
<keyword evidence="5" id="KW-0997">Cell inner membrane</keyword>
<evidence type="ECO:0000256" key="1">
    <source>
        <dbReference type="ARBA" id="ARBA00004417"/>
    </source>
</evidence>
<dbReference type="SUPFAM" id="SSF52540">
    <property type="entry name" value="P-loop containing nucleoside triphosphate hydrolases"/>
    <property type="match status" value="2"/>
</dbReference>
<protein>
    <submittedName>
        <fullName evidence="11">ABC transporter ATP-binding protein</fullName>
    </submittedName>
</protein>
<evidence type="ECO:0000256" key="7">
    <source>
        <dbReference type="ARBA" id="ARBA00022840"/>
    </source>
</evidence>
<evidence type="ECO:0000256" key="6">
    <source>
        <dbReference type="ARBA" id="ARBA00022741"/>
    </source>
</evidence>
<gene>
    <name evidence="11" type="ORF">H0485_12175</name>
</gene>
<dbReference type="PROSITE" id="PS00211">
    <property type="entry name" value="ABC_TRANSPORTER_1"/>
    <property type="match status" value="2"/>
</dbReference>